<keyword evidence="2" id="KW-1133">Transmembrane helix</keyword>
<evidence type="ECO:0000256" key="2">
    <source>
        <dbReference type="SAM" id="Phobius"/>
    </source>
</evidence>
<keyword evidence="3" id="KW-0732">Signal</keyword>
<proteinExistence type="predicted"/>
<dbReference type="Proteomes" id="UP000019132">
    <property type="component" value="Unassembled WGS sequence"/>
</dbReference>
<keyword evidence="2" id="KW-0812">Transmembrane</keyword>
<feature type="chain" id="PRO_5003872083" evidence="3">
    <location>
        <begin position="24"/>
        <end position="447"/>
    </location>
</feature>
<dbReference type="eggNOG" id="ENOG502QU7V">
    <property type="taxonomic scope" value="Eukaryota"/>
</dbReference>
<organism evidence="4 5">
    <name type="scientific">Globisporangium ultimum (strain ATCC 200006 / CBS 805.95 / DAOM BR144)</name>
    <name type="common">Pythium ultimum</name>
    <dbReference type="NCBI Taxonomy" id="431595"/>
    <lineage>
        <taxon>Eukaryota</taxon>
        <taxon>Sar</taxon>
        <taxon>Stramenopiles</taxon>
        <taxon>Oomycota</taxon>
        <taxon>Peronosporomycetes</taxon>
        <taxon>Pythiales</taxon>
        <taxon>Pythiaceae</taxon>
        <taxon>Globisporangium</taxon>
    </lineage>
</organism>
<evidence type="ECO:0000256" key="1">
    <source>
        <dbReference type="SAM" id="MobiDB-lite"/>
    </source>
</evidence>
<keyword evidence="5" id="KW-1185">Reference proteome</keyword>
<evidence type="ECO:0000313" key="4">
    <source>
        <dbReference type="EnsemblProtists" id="PYU1_T014011"/>
    </source>
</evidence>
<dbReference type="AlphaFoldDB" id="K3X9W2"/>
<feature type="compositionally biased region" description="Polar residues" evidence="1">
    <location>
        <begin position="380"/>
        <end position="393"/>
    </location>
</feature>
<dbReference type="VEuPathDB" id="FungiDB:PYU1_G013982"/>
<dbReference type="InParanoid" id="K3X9W2"/>
<feature type="region of interest" description="Disordered" evidence="1">
    <location>
        <begin position="355"/>
        <end position="393"/>
    </location>
</feature>
<feature type="transmembrane region" description="Helical" evidence="2">
    <location>
        <begin position="397"/>
        <end position="417"/>
    </location>
</feature>
<accession>K3X9W2</accession>
<sequence length="447" mass="45016">MVLTRLVLVAACALAARCRVAEGVKACAECSGGATCIVEDTGSRLNAWETNLTLSMCNFDTSRTYALEFSLKVPLACDTTEALVPKAKSMAPVAGTCGADACPILVTLESPIDWAITMHSGTDVNGLLAKFTSGGSDESVTVATGQDIGSAAMQASATSPSISLCASDVPITGVRLSQLKTCNSAEVCRGAAGASACTVPLAQGLPVDNVTCVKDTGVCTGNVALSGALTCDASVGDQNTMIVAVKVGNSTLSNYQAIGLITAPKSMITDVSDLEAESSTFTLSTDSYCGASAIQVNLSNADGTVPATVSSVNSMNGSVAVTLSSSLEKSLDGKSLQFTLTQCGVASTAFTSVVGDDDSSSSDSGNGNSTNSATNAGNGYSTANKESTQETNASTGLSGGLIIGIAVGVVAACGFVFECWYHKRRQTPSQPSGNDAPVANGYGNHAI</sequence>
<reference evidence="5" key="2">
    <citation type="submission" date="2010-04" db="EMBL/GenBank/DDBJ databases">
        <authorList>
            <person name="Buell R."/>
            <person name="Hamilton J."/>
            <person name="Hostetler J."/>
        </authorList>
    </citation>
    <scope>NUCLEOTIDE SEQUENCE [LARGE SCALE GENOMIC DNA]</scope>
    <source>
        <strain evidence="5">DAOM:BR144</strain>
    </source>
</reference>
<reference evidence="5" key="1">
    <citation type="journal article" date="2010" name="Genome Biol.">
        <title>Genome sequence of the necrotrophic plant pathogen Pythium ultimum reveals original pathogenicity mechanisms and effector repertoire.</title>
        <authorList>
            <person name="Levesque C.A."/>
            <person name="Brouwer H."/>
            <person name="Cano L."/>
            <person name="Hamilton J.P."/>
            <person name="Holt C."/>
            <person name="Huitema E."/>
            <person name="Raffaele S."/>
            <person name="Robideau G.P."/>
            <person name="Thines M."/>
            <person name="Win J."/>
            <person name="Zerillo M.M."/>
            <person name="Beakes G.W."/>
            <person name="Boore J.L."/>
            <person name="Busam D."/>
            <person name="Dumas B."/>
            <person name="Ferriera S."/>
            <person name="Fuerstenberg S.I."/>
            <person name="Gachon C.M."/>
            <person name="Gaulin E."/>
            <person name="Govers F."/>
            <person name="Grenville-Briggs L."/>
            <person name="Horner N."/>
            <person name="Hostetler J."/>
            <person name="Jiang R.H."/>
            <person name="Johnson J."/>
            <person name="Krajaejun T."/>
            <person name="Lin H."/>
            <person name="Meijer H.J."/>
            <person name="Moore B."/>
            <person name="Morris P."/>
            <person name="Phuntmart V."/>
            <person name="Puiu D."/>
            <person name="Shetty J."/>
            <person name="Stajich J.E."/>
            <person name="Tripathy S."/>
            <person name="Wawra S."/>
            <person name="van West P."/>
            <person name="Whitty B.R."/>
            <person name="Coutinho P.M."/>
            <person name="Henrissat B."/>
            <person name="Martin F."/>
            <person name="Thomas P.D."/>
            <person name="Tyler B.M."/>
            <person name="De Vries R.P."/>
            <person name="Kamoun S."/>
            <person name="Yandell M."/>
            <person name="Tisserat N."/>
            <person name="Buell C.R."/>
        </authorList>
    </citation>
    <scope>NUCLEOTIDE SEQUENCE</scope>
    <source>
        <strain evidence="5">DAOM:BR144</strain>
    </source>
</reference>
<keyword evidence="2" id="KW-0472">Membrane</keyword>
<name>K3X9W2_GLOUD</name>
<feature type="region of interest" description="Disordered" evidence="1">
    <location>
        <begin position="426"/>
        <end position="447"/>
    </location>
</feature>
<dbReference type="HOGENOM" id="CLU_050787_0_0_1"/>
<protein>
    <submittedName>
        <fullName evidence="4">Uncharacterized protein</fullName>
    </submittedName>
</protein>
<evidence type="ECO:0000256" key="3">
    <source>
        <dbReference type="SAM" id="SignalP"/>
    </source>
</evidence>
<feature type="compositionally biased region" description="Low complexity" evidence="1">
    <location>
        <begin position="361"/>
        <end position="379"/>
    </location>
</feature>
<dbReference type="EMBL" id="GL376616">
    <property type="status" value="NOT_ANNOTATED_CDS"/>
    <property type="molecule type" value="Genomic_DNA"/>
</dbReference>
<dbReference type="OMA" id="TCTIELM"/>
<dbReference type="EnsemblProtists" id="PYU1_T014011">
    <property type="protein sequence ID" value="PYU1_T014011"/>
    <property type="gene ID" value="PYU1_G013982"/>
</dbReference>
<evidence type="ECO:0000313" key="5">
    <source>
        <dbReference type="Proteomes" id="UP000019132"/>
    </source>
</evidence>
<feature type="signal peptide" evidence="3">
    <location>
        <begin position="1"/>
        <end position="23"/>
    </location>
</feature>
<reference evidence="4" key="3">
    <citation type="submission" date="2015-02" db="UniProtKB">
        <authorList>
            <consortium name="EnsemblProtists"/>
        </authorList>
    </citation>
    <scope>IDENTIFICATION</scope>
    <source>
        <strain evidence="4">DAOM BR144</strain>
    </source>
</reference>